<dbReference type="Proteomes" id="UP000759131">
    <property type="component" value="Unassembled WGS sequence"/>
</dbReference>
<evidence type="ECO:0000259" key="7">
    <source>
        <dbReference type="PROSITE" id="PS50011"/>
    </source>
</evidence>
<evidence type="ECO:0000256" key="3">
    <source>
        <dbReference type="ARBA" id="ARBA00022777"/>
    </source>
</evidence>
<dbReference type="Gene3D" id="3.30.200.20">
    <property type="entry name" value="Phosphorylase Kinase, domain 1"/>
    <property type="match status" value="1"/>
</dbReference>
<dbReference type="SUPFAM" id="SSF63825">
    <property type="entry name" value="YWTD domain"/>
    <property type="match status" value="1"/>
</dbReference>
<dbReference type="PANTHER" id="PTHR11042">
    <property type="entry name" value="EUKARYOTIC TRANSLATION INITIATION FACTOR 2-ALPHA KINASE EIF2-ALPHA KINASE -RELATED"/>
    <property type="match status" value="1"/>
</dbReference>
<evidence type="ECO:0000256" key="6">
    <source>
        <dbReference type="SAM" id="MobiDB-lite"/>
    </source>
</evidence>
<gene>
    <name evidence="8" type="ORF">OSB1V03_LOCUS867</name>
</gene>
<feature type="binding site" evidence="5">
    <location>
        <position position="75"/>
    </location>
    <ligand>
        <name>ATP</name>
        <dbReference type="ChEBI" id="CHEBI:30616"/>
    </ligand>
</feature>
<dbReference type="Gene3D" id="2.120.10.30">
    <property type="entry name" value="TolB, C-terminal domain"/>
    <property type="match status" value="1"/>
</dbReference>
<evidence type="ECO:0000256" key="2">
    <source>
        <dbReference type="ARBA" id="ARBA00022741"/>
    </source>
</evidence>
<dbReference type="Pfam" id="PF00069">
    <property type="entry name" value="Pkinase"/>
    <property type="match status" value="1"/>
</dbReference>
<sequence length="622" mass="71701">MTSVSDTFVTIKSQQSVQTTPGVTEPDNSSEDEYYETNQNYFESQYEEWSRIGRGGFGTVYKGRHKLDDVVYAIKIVNFRAFSDDHKQRVLNEVKCLAKVRSQYVVQYHNSWLDDNSTQLYIQMEYCPQNLRKVLADKALAFGRQSAAEPMNSFEYFISCEIFKELLESVQYLHELKPQIIHRDLSPDNVLIVHGLSNDNNNHGRFVKLCDFGLATLHDPKLHYKTEYKHTGDRGRIHYQAPEVSTGKKYGHKSDVYSLAIIGEMLFDLNVNDNLLNTYPEDHPLRAPVVCLHRILQSMMSYPVWDKRPECEEVLADYNKWSINKTVVANHKEFNEVLNRLTSNDNSWKGIYLKPNLYDTNTNLNEYIKLDSGQCNAFYEIDYNYNKNVIIWLGSHVSNGPSLYGAPIDPTKPSMFNKPHKLLNLTHKSERLAIDWIHDLVYISMPDGIEVISIGHKDQYYSYDVIQHNDIQGDVSVDPIHGLLVWLQFNWENDHYSGSIMRANQDGSDPTVLSHITNTKIPRTVALDIEGQNCSKCNRTVMVKIPAHHNGRQQMHTTNRCANLNCTHMCLPVQRDYRCVCDKNANQFATICTDKPILHINSIDICLLNNSHHMDSHRICIN</sequence>
<accession>A0A7R9KCR3</accession>
<evidence type="ECO:0000313" key="8">
    <source>
        <dbReference type="EMBL" id="CAD7620379.1"/>
    </source>
</evidence>
<dbReference type="Gene3D" id="1.10.510.10">
    <property type="entry name" value="Transferase(Phosphotransferase) domain 1"/>
    <property type="match status" value="1"/>
</dbReference>
<evidence type="ECO:0000256" key="1">
    <source>
        <dbReference type="ARBA" id="ARBA00022679"/>
    </source>
</evidence>
<dbReference type="InterPro" id="IPR050339">
    <property type="entry name" value="CC_SR_Kinase"/>
</dbReference>
<dbReference type="GO" id="GO:0005737">
    <property type="term" value="C:cytoplasm"/>
    <property type="evidence" value="ECO:0007669"/>
    <property type="project" value="TreeGrafter"/>
</dbReference>
<dbReference type="SUPFAM" id="SSF56112">
    <property type="entry name" value="Protein kinase-like (PK-like)"/>
    <property type="match status" value="1"/>
</dbReference>
<keyword evidence="2 5" id="KW-0547">Nucleotide-binding</keyword>
<dbReference type="InterPro" id="IPR017441">
    <property type="entry name" value="Protein_kinase_ATP_BS"/>
</dbReference>
<dbReference type="GO" id="GO:0004672">
    <property type="term" value="F:protein kinase activity"/>
    <property type="evidence" value="ECO:0007669"/>
    <property type="project" value="InterPro"/>
</dbReference>
<dbReference type="PROSITE" id="PS50011">
    <property type="entry name" value="PROTEIN_KINASE_DOM"/>
    <property type="match status" value="1"/>
</dbReference>
<dbReference type="OrthoDB" id="5951403at2759"/>
<proteinExistence type="predicted"/>
<dbReference type="GO" id="GO:0005524">
    <property type="term" value="F:ATP binding"/>
    <property type="evidence" value="ECO:0007669"/>
    <property type="project" value="UniProtKB-UniRule"/>
</dbReference>
<dbReference type="EMBL" id="CAJPIZ010000214">
    <property type="protein sequence ID" value="CAG2100809.1"/>
    <property type="molecule type" value="Genomic_DNA"/>
</dbReference>
<dbReference type="InterPro" id="IPR011042">
    <property type="entry name" value="6-blade_b-propeller_TolB-like"/>
</dbReference>
<evidence type="ECO:0000256" key="4">
    <source>
        <dbReference type="ARBA" id="ARBA00022840"/>
    </source>
</evidence>
<protein>
    <recommendedName>
        <fullName evidence="7">Protein kinase domain-containing protein</fullName>
    </recommendedName>
</protein>
<keyword evidence="3" id="KW-0418">Kinase</keyword>
<dbReference type="PROSITE" id="PS00107">
    <property type="entry name" value="PROTEIN_KINASE_ATP"/>
    <property type="match status" value="1"/>
</dbReference>
<feature type="region of interest" description="Disordered" evidence="6">
    <location>
        <begin position="1"/>
        <end position="32"/>
    </location>
</feature>
<dbReference type="EMBL" id="OC854789">
    <property type="protein sequence ID" value="CAD7620379.1"/>
    <property type="molecule type" value="Genomic_DNA"/>
</dbReference>
<dbReference type="GO" id="GO:0005634">
    <property type="term" value="C:nucleus"/>
    <property type="evidence" value="ECO:0007669"/>
    <property type="project" value="TreeGrafter"/>
</dbReference>
<evidence type="ECO:0000313" key="9">
    <source>
        <dbReference type="Proteomes" id="UP000759131"/>
    </source>
</evidence>
<dbReference type="InterPro" id="IPR011009">
    <property type="entry name" value="Kinase-like_dom_sf"/>
</dbReference>
<feature type="compositionally biased region" description="Polar residues" evidence="6">
    <location>
        <begin position="1"/>
        <end position="22"/>
    </location>
</feature>
<dbReference type="InterPro" id="IPR008266">
    <property type="entry name" value="Tyr_kinase_AS"/>
</dbReference>
<name>A0A7R9KCR3_9ACAR</name>
<keyword evidence="9" id="KW-1185">Reference proteome</keyword>
<organism evidence="8">
    <name type="scientific">Medioppia subpectinata</name>
    <dbReference type="NCBI Taxonomy" id="1979941"/>
    <lineage>
        <taxon>Eukaryota</taxon>
        <taxon>Metazoa</taxon>
        <taxon>Ecdysozoa</taxon>
        <taxon>Arthropoda</taxon>
        <taxon>Chelicerata</taxon>
        <taxon>Arachnida</taxon>
        <taxon>Acari</taxon>
        <taxon>Acariformes</taxon>
        <taxon>Sarcoptiformes</taxon>
        <taxon>Oribatida</taxon>
        <taxon>Brachypylina</taxon>
        <taxon>Oppioidea</taxon>
        <taxon>Oppiidae</taxon>
        <taxon>Medioppia</taxon>
    </lineage>
</organism>
<dbReference type="InterPro" id="IPR000719">
    <property type="entry name" value="Prot_kinase_dom"/>
</dbReference>
<keyword evidence="4 5" id="KW-0067">ATP-binding</keyword>
<feature type="domain" description="Protein kinase" evidence="7">
    <location>
        <begin position="46"/>
        <end position="368"/>
    </location>
</feature>
<dbReference type="AlphaFoldDB" id="A0A7R9KCR3"/>
<keyword evidence="1" id="KW-0808">Transferase</keyword>
<reference evidence="8" key="1">
    <citation type="submission" date="2020-11" db="EMBL/GenBank/DDBJ databases">
        <authorList>
            <person name="Tran Van P."/>
        </authorList>
    </citation>
    <scope>NUCLEOTIDE SEQUENCE</scope>
</reference>
<evidence type="ECO:0000256" key="5">
    <source>
        <dbReference type="PROSITE-ProRule" id="PRU10141"/>
    </source>
</evidence>
<dbReference type="PROSITE" id="PS00109">
    <property type="entry name" value="PROTEIN_KINASE_TYR"/>
    <property type="match status" value="1"/>
</dbReference>